<evidence type="ECO:0000256" key="2">
    <source>
        <dbReference type="SAM" id="Phobius"/>
    </source>
</evidence>
<evidence type="ECO:0000256" key="1">
    <source>
        <dbReference type="ARBA" id="ARBA00022729"/>
    </source>
</evidence>
<dbReference type="EMBL" id="JARVKF010000419">
    <property type="protein sequence ID" value="KAK9415011.1"/>
    <property type="molecule type" value="Genomic_DNA"/>
</dbReference>
<evidence type="ECO:0000313" key="3">
    <source>
        <dbReference type="EMBL" id="KAK9415011.1"/>
    </source>
</evidence>
<dbReference type="InterPro" id="IPR036908">
    <property type="entry name" value="RlpA-like_sf"/>
</dbReference>
<keyword evidence="2" id="KW-0472">Membrane</keyword>
<proteinExistence type="predicted"/>
<organism evidence="3 4">
    <name type="scientific">Seiridium unicorne</name>
    <dbReference type="NCBI Taxonomy" id="138068"/>
    <lineage>
        <taxon>Eukaryota</taxon>
        <taxon>Fungi</taxon>
        <taxon>Dikarya</taxon>
        <taxon>Ascomycota</taxon>
        <taxon>Pezizomycotina</taxon>
        <taxon>Sordariomycetes</taxon>
        <taxon>Xylariomycetidae</taxon>
        <taxon>Amphisphaeriales</taxon>
        <taxon>Sporocadaceae</taxon>
        <taxon>Seiridium</taxon>
    </lineage>
</organism>
<reference evidence="3 4" key="1">
    <citation type="journal article" date="2024" name="J. Plant Pathol.">
        <title>Sequence and assembly of the genome of Seiridium unicorne, isolate CBS 538.82, causal agent of cypress canker disease.</title>
        <authorList>
            <person name="Scali E."/>
            <person name="Rocca G.D."/>
            <person name="Danti R."/>
            <person name="Garbelotto M."/>
            <person name="Barberini S."/>
            <person name="Baroncelli R."/>
            <person name="Emiliani G."/>
        </authorList>
    </citation>
    <scope>NUCLEOTIDE SEQUENCE [LARGE SCALE GENOMIC DNA]</scope>
    <source>
        <strain evidence="3 4">BM-138-508</strain>
    </source>
</reference>
<sequence>MNSSTLNNSKFLTDNNYLSILLSTNIMLRTVFLASALASVAFARPTLDEARDVNPSQVFNGYMTWYDKEGGLGVKPGACGETNYKDQKIVALNRFQFVELSNSANPNTAEVCHKKIRIKHEGKEVEAEVTDRCDGCRYNDIDGTQAVFNELVGGLGAGNVTVSWSFE</sequence>
<evidence type="ECO:0000313" key="4">
    <source>
        <dbReference type="Proteomes" id="UP001408356"/>
    </source>
</evidence>
<gene>
    <name evidence="3" type="ORF">SUNI508_10616</name>
</gene>
<protein>
    <submittedName>
        <fullName evidence="3">RlpA-like protein double-psi beta-barrel domain-containing protein</fullName>
    </submittedName>
</protein>
<dbReference type="PANTHER" id="PTHR31836:SF28">
    <property type="entry name" value="SRCR DOMAIN-CONTAINING PROTEIN-RELATED"/>
    <property type="match status" value="1"/>
</dbReference>
<name>A0ABR2UKM6_9PEZI</name>
<dbReference type="InterPro" id="IPR051477">
    <property type="entry name" value="Expansin_CellWall"/>
</dbReference>
<comment type="caution">
    <text evidence="3">The sequence shown here is derived from an EMBL/GenBank/DDBJ whole genome shotgun (WGS) entry which is preliminary data.</text>
</comment>
<keyword evidence="2" id="KW-1133">Transmembrane helix</keyword>
<dbReference type="SUPFAM" id="SSF50685">
    <property type="entry name" value="Barwin-like endoglucanases"/>
    <property type="match status" value="1"/>
</dbReference>
<keyword evidence="1" id="KW-0732">Signal</keyword>
<dbReference type="Proteomes" id="UP001408356">
    <property type="component" value="Unassembled WGS sequence"/>
</dbReference>
<keyword evidence="2" id="KW-0812">Transmembrane</keyword>
<keyword evidence="4" id="KW-1185">Reference proteome</keyword>
<dbReference type="PANTHER" id="PTHR31836">
    <property type="match status" value="1"/>
</dbReference>
<feature type="transmembrane region" description="Helical" evidence="2">
    <location>
        <begin position="20"/>
        <end position="43"/>
    </location>
</feature>
<dbReference type="Gene3D" id="2.40.40.10">
    <property type="entry name" value="RlpA-like domain"/>
    <property type="match status" value="1"/>
</dbReference>
<dbReference type="CDD" id="cd22191">
    <property type="entry name" value="DPBB_RlpA_EXP_N-like"/>
    <property type="match status" value="1"/>
</dbReference>
<accession>A0ABR2UKM6</accession>